<dbReference type="AlphaFoldDB" id="A0A975BQE0"/>
<dbReference type="EMBL" id="CP061800">
    <property type="protein sequence ID" value="QTA89944.1"/>
    <property type="molecule type" value="Genomic_DNA"/>
</dbReference>
<evidence type="ECO:0000313" key="2">
    <source>
        <dbReference type="Proteomes" id="UP000663722"/>
    </source>
</evidence>
<name>A0A975BQE0_9BACT</name>
<organism evidence="1 2">
    <name type="scientific">Desulfonema magnum</name>
    <dbReference type="NCBI Taxonomy" id="45655"/>
    <lineage>
        <taxon>Bacteria</taxon>
        <taxon>Pseudomonadati</taxon>
        <taxon>Thermodesulfobacteriota</taxon>
        <taxon>Desulfobacteria</taxon>
        <taxon>Desulfobacterales</taxon>
        <taxon>Desulfococcaceae</taxon>
        <taxon>Desulfonema</taxon>
    </lineage>
</organism>
<proteinExistence type="predicted"/>
<evidence type="ECO:0000313" key="1">
    <source>
        <dbReference type="EMBL" id="QTA89944.1"/>
    </source>
</evidence>
<protein>
    <submittedName>
        <fullName evidence="1">Uncharacterized protein</fullName>
    </submittedName>
</protein>
<keyword evidence="2" id="KW-1185">Reference proteome</keyword>
<accession>A0A975BQE0</accession>
<gene>
    <name evidence="1" type="ORF">dnm_060030</name>
</gene>
<dbReference type="Proteomes" id="UP000663722">
    <property type="component" value="Chromosome"/>
</dbReference>
<reference evidence="1" key="1">
    <citation type="journal article" date="2021" name="Microb. Physiol.">
        <title>Proteogenomic Insights into the Physiology of Marine, Sulfate-Reducing, Filamentous Desulfonema limicola and Desulfonema magnum.</title>
        <authorList>
            <person name="Schnaars V."/>
            <person name="Wohlbrand L."/>
            <person name="Scheve S."/>
            <person name="Hinrichs C."/>
            <person name="Reinhardt R."/>
            <person name="Rabus R."/>
        </authorList>
    </citation>
    <scope>NUCLEOTIDE SEQUENCE</scope>
    <source>
        <strain evidence="1">4be13</strain>
    </source>
</reference>
<sequence>MRLTRPFSQSVEVGCRGYSLPLQRRITDFGADVPFGKVSRET</sequence>
<dbReference type="KEGG" id="dmm:dnm_060030"/>